<dbReference type="Proteomes" id="UP000320593">
    <property type="component" value="Unassembled WGS sequence"/>
</dbReference>
<feature type="chain" id="PRO_5021805159" description="YpeB-like protein with protease inhibitory function" evidence="1">
    <location>
        <begin position="30"/>
        <end position="130"/>
    </location>
</feature>
<evidence type="ECO:0000313" key="3">
    <source>
        <dbReference type="Proteomes" id="UP000320593"/>
    </source>
</evidence>
<feature type="signal peptide" evidence="1">
    <location>
        <begin position="1"/>
        <end position="29"/>
    </location>
</feature>
<accession>A0A562SMA4</accession>
<evidence type="ECO:0000256" key="1">
    <source>
        <dbReference type="SAM" id="SignalP"/>
    </source>
</evidence>
<gene>
    <name evidence="2" type="ORF">JM93_03613</name>
</gene>
<reference evidence="2 3" key="1">
    <citation type="submission" date="2019-07" db="EMBL/GenBank/DDBJ databases">
        <title>Genomic Encyclopedia of Archaeal and Bacterial Type Strains, Phase II (KMG-II): from individual species to whole genera.</title>
        <authorList>
            <person name="Goeker M."/>
        </authorList>
    </citation>
    <scope>NUCLEOTIDE SEQUENCE [LARGE SCALE GENOMIC DNA]</scope>
    <source>
        <strain evidence="2 3">ATCC BAA-252</strain>
    </source>
</reference>
<name>A0A562SMA4_9HYPH</name>
<keyword evidence="3" id="KW-1185">Reference proteome</keyword>
<evidence type="ECO:0008006" key="4">
    <source>
        <dbReference type="Google" id="ProtNLM"/>
    </source>
</evidence>
<protein>
    <recommendedName>
        <fullName evidence="4">YpeB-like protein with protease inhibitory function</fullName>
    </recommendedName>
</protein>
<dbReference type="AlphaFoldDB" id="A0A562SMA4"/>
<keyword evidence="1" id="KW-0732">Signal</keyword>
<proteinExistence type="predicted"/>
<comment type="caution">
    <text evidence="2">The sequence shown here is derived from an EMBL/GenBank/DDBJ whole genome shotgun (WGS) entry which is preliminary data.</text>
</comment>
<sequence>MNVLKTQITGSVAAGILGLALLSAAPVEASARTLGNGIQNAPAAATQIDYRWGGGWHRGPAWRYDRLGPRQIRRSLRHQGFRKIQIVRERGRVYVVKARGWRGRPVRLVVDAYNAQILRRHPIGWGQRWQ</sequence>
<evidence type="ECO:0000313" key="2">
    <source>
        <dbReference type="EMBL" id="TWI82263.1"/>
    </source>
</evidence>
<organism evidence="2 3">
    <name type="scientific">Roseibium hamelinense</name>
    <dbReference type="NCBI Taxonomy" id="150831"/>
    <lineage>
        <taxon>Bacteria</taxon>
        <taxon>Pseudomonadati</taxon>
        <taxon>Pseudomonadota</taxon>
        <taxon>Alphaproteobacteria</taxon>
        <taxon>Hyphomicrobiales</taxon>
        <taxon>Stappiaceae</taxon>
        <taxon>Roseibium</taxon>
    </lineage>
</organism>
<dbReference type="EMBL" id="VLLF01000009">
    <property type="protein sequence ID" value="TWI82263.1"/>
    <property type="molecule type" value="Genomic_DNA"/>
</dbReference>